<proteinExistence type="predicted"/>
<reference evidence="2" key="1">
    <citation type="submission" date="2020-04" db="EMBL/GenBank/DDBJ databases">
        <authorList>
            <person name="Alioto T."/>
            <person name="Alioto T."/>
            <person name="Gomez Garrido J."/>
        </authorList>
    </citation>
    <scope>NUCLEOTIDE SEQUENCE</scope>
    <source>
        <strain evidence="2">A484AB</strain>
    </source>
</reference>
<dbReference type="PANTHER" id="PTHR14918">
    <property type="entry name" value="KICSTOR COMPLEX PROTEIN SZT2"/>
    <property type="match status" value="1"/>
</dbReference>
<dbReference type="PANTHER" id="PTHR14918:SF3">
    <property type="entry name" value="KICSTOR COMPLEX PROTEIN SZT2"/>
    <property type="match status" value="1"/>
</dbReference>
<dbReference type="Proteomes" id="UP001152795">
    <property type="component" value="Unassembled WGS sequence"/>
</dbReference>
<protein>
    <submittedName>
        <fullName evidence="2">Uncharacterized protein</fullName>
    </submittedName>
</protein>
<name>A0A6S7FPF2_PARCT</name>
<dbReference type="InterPro" id="IPR033228">
    <property type="entry name" value="SZT2"/>
</dbReference>
<gene>
    <name evidence="2" type="ORF">PACLA_8A041183</name>
</gene>
<evidence type="ECO:0000313" key="3">
    <source>
        <dbReference type="Proteomes" id="UP001152795"/>
    </source>
</evidence>
<accession>A0A6S7FPF2</accession>
<evidence type="ECO:0000313" key="2">
    <source>
        <dbReference type="EMBL" id="CAB3978833.1"/>
    </source>
</evidence>
<feature type="compositionally biased region" description="Basic and acidic residues" evidence="1">
    <location>
        <begin position="1253"/>
        <end position="1282"/>
    </location>
</feature>
<feature type="region of interest" description="Disordered" evidence="1">
    <location>
        <begin position="1243"/>
        <end position="1282"/>
    </location>
</feature>
<feature type="compositionally biased region" description="Basic and acidic residues" evidence="1">
    <location>
        <begin position="2173"/>
        <end position="2186"/>
    </location>
</feature>
<feature type="region of interest" description="Disordered" evidence="1">
    <location>
        <begin position="2088"/>
        <end position="2136"/>
    </location>
</feature>
<feature type="compositionally biased region" description="Basic and acidic residues" evidence="1">
    <location>
        <begin position="2193"/>
        <end position="2202"/>
    </location>
</feature>
<feature type="region of interest" description="Disordered" evidence="1">
    <location>
        <begin position="2150"/>
        <end position="2244"/>
    </location>
</feature>
<comment type="caution">
    <text evidence="2">The sequence shown here is derived from an EMBL/GenBank/DDBJ whole genome shotgun (WGS) entry which is preliminary data.</text>
</comment>
<evidence type="ECO:0000256" key="1">
    <source>
        <dbReference type="SAM" id="MobiDB-lite"/>
    </source>
</evidence>
<feature type="region of interest" description="Disordered" evidence="1">
    <location>
        <begin position="2271"/>
        <end position="2312"/>
    </location>
</feature>
<sequence>MPSFFIQFSVPGSSLVLSPELHVTVLGYNGVMDCGTVQVLVEGCLVTQDNVELFLSSVYEQLQQMENKNAGVVQTTNYQNCEGKQLHSHVTSELSIVAMLKMSILALELLPGSASGGIVIISDGVFGLPNAAMVHALLAQLRSHTVCCSFVKVGSPFQAQCSFGYIPNTDLMKFLANATSGAYLSKAPCVNELSSDGSVNEDLPPMNFYHKAFLCWSFQWEYDLSKINSWEDDEGVTDSVLGKRCSILSLHQWDKALTEPLIRKRHAEKMLRTSISSVVSIRLREGYCVKDIAFLRGGKELVVKLLLLWKQNAYIEYTATATWPVQLSNAQTKIEIVVQGTYGFLHDVYSKQLYSMKGYRANVVETFNHTLKNLEMTDALLVSLQSFSSNQLFYSTPECVRRGVPLFYFPPNSPQPKILQVTRGSIRCVLEDYIDPRCQYMVCNDGCIVIVLTWFWNTTENHTYIKFVEGDDTEDPPRSFCIVRISSKAPCIVIRIAFLGGTPGKKRHEIVNSLRDDLAAITAQFARSGKLSKDSPKENEMERQIQEQLVCTKLLHKPLDRILVRYDEQPKEFLVRPAHSQHSSGIIETYEPWMHRAKGMPESPLKVLSRFLYHQRWVFTLHPKGLGSTATPSTVSKILRYLTKIREDQGFRFVASNLGVTTMFKEFWVKEKDKDGEPPTTCIVQFVMFPPMTSSSHNRVEGWALDNRLPEDERELELVVEVWVEPQHGVIVKNEIPEYLAGKQYFEIPAKIFEADLETISAWLTYDHIRCMCDDRVVSSPDEAIVHIQSPPNDPDKKSLIYEVPFPFDIMRVLDRSRQAELWFSTLIEHERPVSSRSTSRRSNDILFDHILEHMERLHDRELTLTAEDSRRFLDFSLQRIGIGKYTQDENITWRCFTRMGNNHLLLTFFPASFQSLQAFGRVVKELEEHESCVDLSLESKPSVLFRKRQASTFNKTVEVDHHDNNDDDRSETVGKFWRSRRWSQRSCVDLSLFVYDFVLSSLTDNDNNESFEDILLDHRNRLAQFEKNDSLEKSKELRSHCMAIYELFLYCFVSTVFESLRRGEHVDDDNLDEILAICSDLIPEEIDIFGFLGNVCGHITHPTNIGSECEKSLEDWKRIHEENAVNFLRNNYDVNSSESLWTSKCEELDGLHDFIQRRFDLVLKKYFSPIPNRRDHYFYQPHFLKDSYQSDEDEGDEESIETSSDTGFDVVFEGDHSVLQSVDATESENVISLRADDITEGSVTTYDDDVSEDKQSDYPSDRSDIQSSIKEDNTEQEEKEHNVPLFLSLNCTIRDKSHLSSTMVSMPSEYLPVCFADILDQADRDPDQIVDPSISSLQVTLDLICLVPPREPDYSRWKSRYRTRSSPVSSLSSDSRHEKMVRFENVDGAQKSVSVTASHDRESSLLVSGLPVTQIESIRKIRDDINWLLQDEIVFSLCHVPFISKSILRSVTEHIIKSQNFETSSSRFTPIKLDFVLDEEKSFAIFMEELDQIRIGCYELSKLGSYHYLRLTCSMLSNNSVPNAADQSKTEHEKFCMDEDQDSESVLFGSLFSNEGEFPQEKRTNNEKSSCHQSHVLDSFSEMWLILRMSESDVLDVLVHARDCCDGEYYYDLYTDAINEIKTLCHLVNQKMLLRYVYDNKICHPLLQPRSDADTWNESVPYAGAAHSVLGAIDGSHVVLQEYRFQAGHFKCPVKWTAYLPIHFRLKGNSDRNKGADRAKQALRTVLDKFSLNEKSDMYVYQEKNGNIFYFNLDSSLCLSKETGVEGTKDNLEVDENIQSPPVSPVSSLQSCSKTAGTAELEDELEEYSRKRSAGLNIDTMNDSMVHPASEHVEECIKLTIHGVTEPSDEIKKDLVNVFQKRLDDYTLEMITIALSRNPNTKLALQDVQFIQPPGSPPSPLIQLVLPSFAAKNLHPFAFFFKQHLLNYLHTPKYTTQTENYHFKKFRVNEACSQTVPENDVFIFTKSTFTTGGKGVACMSVNIADSRGNALQIKPEQKEIGYLNKKMKSDMEEITMVITPENPHSVPDNAIVIEISVWERGDVSMTQLKERLIKSVRHALCDVLMEYYLLTASFSYIPDRYLKPSCKSARHKNPHKPSPVVATHRRTPSAGSLGCGRTHSPKPQPPRTIRSLSTSPIWHVPPSFTVFKGKTPEILTTPPMSDPSQKNCNKNISEHTDGGESRTKEPILSIPSDKESKHRSNSEGGVARKSSTHFRPIGRSFSNPNPPVLETQSDEPKSGRFSPYETFTENELTESKEFGEEAVNANNRYTSGKSWKKSSESDLGTEMKERELREERRKYENGEQGKLHPSFQGPAQELMQFARNLDSPSIHIQNETLLTRYSVDAVLYELMHLVKNLSPDLNSIIYRAVPSSPQSSCDSSELPTIQYVLYDPIRPPLLASDDKETSVDKSGSYMTTSARPAASFLFISRNVTQWRHNLQKVQGKSFLDFKTNPPRWSFLLC</sequence>
<dbReference type="OrthoDB" id="43547at2759"/>
<feature type="compositionally biased region" description="Polar residues" evidence="1">
    <location>
        <begin position="2159"/>
        <end position="2172"/>
    </location>
</feature>
<dbReference type="EMBL" id="CACRXK020000145">
    <property type="protein sequence ID" value="CAB3978833.1"/>
    <property type="molecule type" value="Genomic_DNA"/>
</dbReference>
<organism evidence="2 3">
    <name type="scientific">Paramuricea clavata</name>
    <name type="common">Red gorgonian</name>
    <name type="synonym">Violescent sea-whip</name>
    <dbReference type="NCBI Taxonomy" id="317549"/>
    <lineage>
        <taxon>Eukaryota</taxon>
        <taxon>Metazoa</taxon>
        <taxon>Cnidaria</taxon>
        <taxon>Anthozoa</taxon>
        <taxon>Octocorallia</taxon>
        <taxon>Malacalcyonacea</taxon>
        <taxon>Plexauridae</taxon>
        <taxon>Paramuricea</taxon>
    </lineage>
</organism>
<dbReference type="GO" id="GO:0005777">
    <property type="term" value="C:peroxisome"/>
    <property type="evidence" value="ECO:0007669"/>
    <property type="project" value="InterPro"/>
</dbReference>
<feature type="compositionally biased region" description="Basic and acidic residues" evidence="1">
    <location>
        <begin position="2278"/>
        <end position="2307"/>
    </location>
</feature>
<keyword evidence="3" id="KW-1185">Reference proteome</keyword>